<dbReference type="PANTHER" id="PTHR42943">
    <property type="entry name" value="GLUTATHIONE S-TRANSFERASE KAPPA"/>
    <property type="match status" value="1"/>
</dbReference>
<dbReference type="PANTHER" id="PTHR42943:SF2">
    <property type="entry name" value="GLUTATHIONE S-TRANSFERASE KAPPA 1"/>
    <property type="match status" value="1"/>
</dbReference>
<dbReference type="EC" id="5.99.1.4" evidence="1"/>
<reference evidence="4" key="1">
    <citation type="journal article" date="2014" name="Int. J. Syst. Evol. Microbiol.">
        <title>Complete genome sequence of Corynebacterium casei LMG S-19264T (=DSM 44701T), isolated from a smear-ripened cheese.</title>
        <authorList>
            <consortium name="US DOE Joint Genome Institute (JGI-PGF)"/>
            <person name="Walter F."/>
            <person name="Albersmeier A."/>
            <person name="Kalinowski J."/>
            <person name="Ruckert C."/>
        </authorList>
    </citation>
    <scope>NUCLEOTIDE SEQUENCE</scope>
    <source>
        <strain evidence="4">CGMCC 1.7081</strain>
    </source>
</reference>
<dbReference type="Proteomes" id="UP000611500">
    <property type="component" value="Unassembled WGS sequence"/>
</dbReference>
<comment type="catalytic activity">
    <reaction evidence="1">
        <text>2-hydroxychromene-2-carboxylate = (3E)-4-(2-hydroxyphenyl)-2-oxobut-3-enoate</text>
        <dbReference type="Rhea" id="RHEA:27401"/>
        <dbReference type="ChEBI" id="CHEBI:59350"/>
        <dbReference type="ChEBI" id="CHEBI:59353"/>
        <dbReference type="EC" id="5.99.1.4"/>
    </reaction>
</comment>
<dbReference type="AlphaFoldDB" id="A0A8J3HAY5"/>
<dbReference type="GO" id="GO:0006749">
    <property type="term" value="P:glutathione metabolic process"/>
    <property type="evidence" value="ECO:0007669"/>
    <property type="project" value="TreeGrafter"/>
</dbReference>
<proteinExistence type="inferred from homology"/>
<dbReference type="InterPro" id="IPR051924">
    <property type="entry name" value="GST_Kappa/NadH"/>
</dbReference>
<protein>
    <recommendedName>
        <fullName evidence="1">2-hydroxychromene-2-carboxylate isomerase</fullName>
        <ecNumber evidence="1">5.99.1.4</ecNumber>
    </recommendedName>
</protein>
<feature type="domain" description="DSBA-like thioredoxin" evidence="3">
    <location>
        <begin position="5"/>
        <end position="196"/>
    </location>
</feature>
<gene>
    <name evidence="4" type="ORF">GCM10010961_34340</name>
</gene>
<dbReference type="InterPro" id="IPR001853">
    <property type="entry name" value="DSBA-like_thioredoxin_dom"/>
</dbReference>
<evidence type="ECO:0000256" key="1">
    <source>
        <dbReference type="PIRNR" id="PIRNR006386"/>
    </source>
</evidence>
<evidence type="ECO:0000259" key="3">
    <source>
        <dbReference type="Pfam" id="PF01323"/>
    </source>
</evidence>
<dbReference type="Pfam" id="PF01323">
    <property type="entry name" value="DSBA"/>
    <property type="match status" value="1"/>
</dbReference>
<name>A0A8J3HAY5_9RHOB</name>
<dbReference type="EMBL" id="BNAP01000022">
    <property type="protein sequence ID" value="GHG98829.1"/>
    <property type="molecule type" value="Genomic_DNA"/>
</dbReference>
<keyword evidence="1 4" id="KW-0413">Isomerase</keyword>
<sequence length="200" mass="21693">MPHHIDYFFTTLSPYVYLAGTRLEEIATKHGATITYKPVDLLSLFGRTGGIKPADRHPSRMEYRAQELTRQAKKRGMPFHLRPAHWPVNPAPSAYAIIAAQAAGGGDLGALVHSFARGCWAEEKDISDDAVIRACLEAAGFDPALADKGLLAGAETYAANLEEAAARGVFGAPFYITGDDERFWGQDRLDDLDAYLAGGL</sequence>
<dbReference type="SUPFAM" id="SSF52833">
    <property type="entry name" value="Thioredoxin-like"/>
    <property type="match status" value="1"/>
</dbReference>
<dbReference type="GO" id="GO:0004364">
    <property type="term" value="F:glutathione transferase activity"/>
    <property type="evidence" value="ECO:0007669"/>
    <property type="project" value="TreeGrafter"/>
</dbReference>
<evidence type="ECO:0000313" key="4">
    <source>
        <dbReference type="EMBL" id="GHG98829.1"/>
    </source>
</evidence>
<feature type="active site" description="Nucleophile" evidence="2">
    <location>
        <position position="13"/>
    </location>
</feature>
<accession>A0A8J3HAY5</accession>
<dbReference type="GO" id="GO:1901170">
    <property type="term" value="P:naphthalene catabolic process"/>
    <property type="evidence" value="ECO:0007669"/>
    <property type="project" value="InterPro"/>
</dbReference>
<keyword evidence="5" id="KW-1185">Reference proteome</keyword>
<dbReference type="InterPro" id="IPR044087">
    <property type="entry name" value="NahD-like"/>
</dbReference>
<comment type="caution">
    <text evidence="4">The sequence shown here is derived from an EMBL/GenBank/DDBJ whole genome shotgun (WGS) entry which is preliminary data.</text>
</comment>
<comment type="similarity">
    <text evidence="1">Belongs to the GST superfamily. NadH family.</text>
</comment>
<dbReference type="PIRSF" id="PIRSF006386">
    <property type="entry name" value="HCCAis_GSTk"/>
    <property type="match status" value="1"/>
</dbReference>
<dbReference type="InterPro" id="IPR036249">
    <property type="entry name" value="Thioredoxin-like_sf"/>
</dbReference>
<dbReference type="GO" id="GO:0004602">
    <property type="term" value="F:glutathione peroxidase activity"/>
    <property type="evidence" value="ECO:0007669"/>
    <property type="project" value="TreeGrafter"/>
</dbReference>
<dbReference type="RefSeq" id="WP_028094581.1">
    <property type="nucleotide sequence ID" value="NZ_BNAP01000022.1"/>
</dbReference>
<dbReference type="Gene3D" id="3.40.30.10">
    <property type="entry name" value="Glutaredoxin"/>
    <property type="match status" value="1"/>
</dbReference>
<evidence type="ECO:0000256" key="2">
    <source>
        <dbReference type="PIRSR" id="PIRSR006386-1"/>
    </source>
</evidence>
<dbReference type="GO" id="GO:0018845">
    <property type="term" value="F:2-hydroxychromene-2-carboxylate isomerase activity"/>
    <property type="evidence" value="ECO:0007669"/>
    <property type="project" value="UniProtKB-UniRule"/>
</dbReference>
<evidence type="ECO:0000313" key="5">
    <source>
        <dbReference type="Proteomes" id="UP000611500"/>
    </source>
</evidence>
<organism evidence="4 5">
    <name type="scientific">Pseudodonghicola xiamenensis</name>
    <dbReference type="NCBI Taxonomy" id="337702"/>
    <lineage>
        <taxon>Bacteria</taxon>
        <taxon>Pseudomonadati</taxon>
        <taxon>Pseudomonadota</taxon>
        <taxon>Alphaproteobacteria</taxon>
        <taxon>Rhodobacterales</taxon>
        <taxon>Paracoccaceae</taxon>
        <taxon>Pseudodonghicola</taxon>
    </lineage>
</organism>
<dbReference type="CDD" id="cd03022">
    <property type="entry name" value="DsbA_HCCA_Iso"/>
    <property type="match status" value="1"/>
</dbReference>
<reference evidence="4" key="2">
    <citation type="submission" date="2020-09" db="EMBL/GenBank/DDBJ databases">
        <authorList>
            <person name="Sun Q."/>
            <person name="Zhou Y."/>
        </authorList>
    </citation>
    <scope>NUCLEOTIDE SEQUENCE</scope>
    <source>
        <strain evidence="4">CGMCC 1.7081</strain>
    </source>
</reference>
<dbReference type="InterPro" id="IPR014440">
    <property type="entry name" value="HCCAis_GSTk"/>
</dbReference>